<keyword evidence="1" id="KW-0408">Iron</keyword>
<dbReference type="STRING" id="63737.Npun_R0379"/>
<dbReference type="InterPro" id="IPR007167">
    <property type="entry name" value="Fe-transptr_FeoA-like"/>
</dbReference>
<sequence length="86" mass="9533">MFTPFSITGCSLELLRTGEQGIVTFCKSQDKIILNQLISIGVTLGTIITLEQNFPSFIIKIENISLALDTKSIQAIYVRIIDNLTN</sequence>
<dbReference type="GO" id="GO:0046914">
    <property type="term" value="F:transition metal ion binding"/>
    <property type="evidence" value="ECO:0007669"/>
    <property type="project" value="InterPro"/>
</dbReference>
<protein>
    <submittedName>
        <fullName evidence="3">FeoA family protein</fullName>
    </submittedName>
</protein>
<dbReference type="KEGG" id="npu:Npun_R0379"/>
<dbReference type="InterPro" id="IPR038157">
    <property type="entry name" value="FeoA_core_dom"/>
</dbReference>
<dbReference type="Gene3D" id="2.30.30.90">
    <property type="match status" value="1"/>
</dbReference>
<dbReference type="OrthoDB" id="532181at2"/>
<gene>
    <name evidence="3" type="ordered locus">Npun_R0379</name>
</gene>
<dbReference type="AlphaFoldDB" id="B2J5Z5"/>
<dbReference type="eggNOG" id="COG1918">
    <property type="taxonomic scope" value="Bacteria"/>
</dbReference>
<dbReference type="SMART" id="SM00899">
    <property type="entry name" value="FeoA"/>
    <property type="match status" value="1"/>
</dbReference>
<reference evidence="3 4" key="2">
    <citation type="journal article" date="2013" name="Plant Physiol.">
        <title>A Nostoc punctiforme Sugar Transporter Necessary to Establish a Cyanobacterium-Plant Symbiosis.</title>
        <authorList>
            <person name="Ekman M."/>
            <person name="Picossi S."/>
            <person name="Campbell E.L."/>
            <person name="Meeks J.C."/>
            <person name="Flores E."/>
        </authorList>
    </citation>
    <scope>NUCLEOTIDE SEQUENCE [LARGE SCALE GENOMIC DNA]</scope>
    <source>
        <strain evidence="4">ATCC 29133 / PCC 73102</strain>
    </source>
</reference>
<keyword evidence="4" id="KW-1185">Reference proteome</keyword>
<dbReference type="InterPro" id="IPR008988">
    <property type="entry name" value="Transcriptional_repressor_C"/>
</dbReference>
<reference evidence="4" key="1">
    <citation type="submission" date="2008-04" db="EMBL/GenBank/DDBJ databases">
        <title>Complete sequence of chromosome of Nostoc punctiforme ATCC 29133.</title>
        <authorList>
            <consortium name="US DOE Joint Genome Institute"/>
            <person name="Copeland A."/>
            <person name="Lucas S."/>
            <person name="Lapidus A."/>
            <person name="Glavina del Rio T."/>
            <person name="Dalin E."/>
            <person name="Tice H."/>
            <person name="Pitluck S."/>
            <person name="Chain P."/>
            <person name="Malfatti S."/>
            <person name="Shin M."/>
            <person name="Vergez L."/>
            <person name="Schmutz J."/>
            <person name="Larimer F."/>
            <person name="Land M."/>
            <person name="Hauser L."/>
            <person name="Kyrpides N."/>
            <person name="Kim E."/>
            <person name="Meeks J.C."/>
            <person name="Elhai J."/>
            <person name="Campbell E.L."/>
            <person name="Thiel T."/>
            <person name="Longmire J."/>
            <person name="Potts M."/>
            <person name="Atlas R."/>
        </authorList>
    </citation>
    <scope>NUCLEOTIDE SEQUENCE [LARGE SCALE GENOMIC DNA]</scope>
    <source>
        <strain evidence="4">ATCC 29133 / PCC 73102</strain>
    </source>
</reference>
<evidence type="ECO:0000313" key="3">
    <source>
        <dbReference type="EMBL" id="ACC79161.1"/>
    </source>
</evidence>
<dbReference type="SUPFAM" id="SSF50037">
    <property type="entry name" value="C-terminal domain of transcriptional repressors"/>
    <property type="match status" value="1"/>
</dbReference>
<evidence type="ECO:0000313" key="4">
    <source>
        <dbReference type="Proteomes" id="UP000001191"/>
    </source>
</evidence>
<dbReference type="PhylomeDB" id="B2J5Z5"/>
<accession>B2J5Z5</accession>
<evidence type="ECO:0000259" key="2">
    <source>
        <dbReference type="SMART" id="SM00899"/>
    </source>
</evidence>
<dbReference type="EMBL" id="CP001037">
    <property type="protein sequence ID" value="ACC79161.1"/>
    <property type="molecule type" value="Genomic_DNA"/>
</dbReference>
<dbReference type="EnsemblBacteria" id="ACC79161">
    <property type="protein sequence ID" value="ACC79161"/>
    <property type="gene ID" value="Npun_R0379"/>
</dbReference>
<dbReference type="HOGENOM" id="CLU_150646_8_0_3"/>
<dbReference type="RefSeq" id="WP_012407187.1">
    <property type="nucleotide sequence ID" value="NC_010628.1"/>
</dbReference>
<proteinExistence type="predicted"/>
<organism evidence="3 4">
    <name type="scientific">Nostoc punctiforme (strain ATCC 29133 / PCC 73102)</name>
    <dbReference type="NCBI Taxonomy" id="63737"/>
    <lineage>
        <taxon>Bacteria</taxon>
        <taxon>Bacillati</taxon>
        <taxon>Cyanobacteriota</taxon>
        <taxon>Cyanophyceae</taxon>
        <taxon>Nostocales</taxon>
        <taxon>Nostocaceae</taxon>
        <taxon>Nostoc</taxon>
    </lineage>
</organism>
<dbReference type="Pfam" id="PF04023">
    <property type="entry name" value="FeoA"/>
    <property type="match status" value="1"/>
</dbReference>
<dbReference type="Proteomes" id="UP000001191">
    <property type="component" value="Chromosome"/>
</dbReference>
<feature type="domain" description="Ferrous iron transporter FeoA-like" evidence="2">
    <location>
        <begin position="10"/>
        <end position="80"/>
    </location>
</feature>
<evidence type="ECO:0000256" key="1">
    <source>
        <dbReference type="ARBA" id="ARBA00023004"/>
    </source>
</evidence>
<name>B2J5Z5_NOSP7</name>